<dbReference type="GO" id="GO:0043683">
    <property type="term" value="P:type IV pilus assembly"/>
    <property type="evidence" value="ECO:0007669"/>
    <property type="project" value="InterPro"/>
</dbReference>
<proteinExistence type="predicted"/>
<dbReference type="AlphaFoldDB" id="A0A0W8E8U7"/>
<dbReference type="Pfam" id="PF04350">
    <property type="entry name" value="PilO"/>
    <property type="match status" value="1"/>
</dbReference>
<dbReference type="InterPro" id="IPR007445">
    <property type="entry name" value="PilO"/>
</dbReference>
<dbReference type="InterPro" id="IPR014717">
    <property type="entry name" value="Transl_elong_EF1B/ribsomal_bS6"/>
</dbReference>
<reference evidence="1" key="1">
    <citation type="journal article" date="2015" name="Proc. Natl. Acad. Sci. U.S.A.">
        <title>Networks of energetic and metabolic interactions define dynamics in microbial communities.</title>
        <authorList>
            <person name="Embree M."/>
            <person name="Liu J.K."/>
            <person name="Al-Bassam M.M."/>
            <person name="Zengler K."/>
        </authorList>
    </citation>
    <scope>NUCLEOTIDE SEQUENCE</scope>
</reference>
<comment type="caution">
    <text evidence="1">The sequence shown here is derived from an EMBL/GenBank/DDBJ whole genome shotgun (WGS) entry which is preliminary data.</text>
</comment>
<dbReference type="GO" id="GO:0043107">
    <property type="term" value="P:type IV pilus-dependent motility"/>
    <property type="evidence" value="ECO:0007669"/>
    <property type="project" value="InterPro"/>
</dbReference>
<dbReference type="EMBL" id="LNQE01001831">
    <property type="protein sequence ID" value="KUG05040.1"/>
    <property type="molecule type" value="Genomic_DNA"/>
</dbReference>
<sequence length="180" mass="20211">MLEQAKEEYHSLQEKRTNQDMMLQDKPLLEKDKIQDQFDSLLAQVPAAPDIPEAIAALEAMAIKSGVELMGINYKKSAEAGSAEKIPQEYAFAFEDIKVQVRGDYKKIKKFIGEIEKESPRIYILGSSLFQVPIQNTEYWNGETLEETSSKLENYSNITAAISIKIIYDDINMPGVGGSN</sequence>
<organism evidence="1">
    <name type="scientific">hydrocarbon metagenome</name>
    <dbReference type="NCBI Taxonomy" id="938273"/>
    <lineage>
        <taxon>unclassified sequences</taxon>
        <taxon>metagenomes</taxon>
        <taxon>ecological metagenomes</taxon>
    </lineage>
</organism>
<name>A0A0W8E8U7_9ZZZZ</name>
<dbReference type="Gene3D" id="3.30.70.60">
    <property type="match status" value="1"/>
</dbReference>
<accession>A0A0W8E8U7</accession>
<protein>
    <submittedName>
        <fullName evidence="1">Uncharacterized protein</fullName>
    </submittedName>
</protein>
<evidence type="ECO:0000313" key="1">
    <source>
        <dbReference type="EMBL" id="KUG05040.1"/>
    </source>
</evidence>
<gene>
    <name evidence="1" type="ORF">ASZ90_017529</name>
</gene>